<dbReference type="GO" id="GO:0005525">
    <property type="term" value="F:GTP binding"/>
    <property type="evidence" value="ECO:0007669"/>
    <property type="project" value="UniProtKB-KW"/>
</dbReference>
<dbReference type="Pfam" id="PF00071">
    <property type="entry name" value="Ras"/>
    <property type="match status" value="1"/>
</dbReference>
<dbReference type="Proteomes" id="UP001634394">
    <property type="component" value="Unassembled WGS sequence"/>
</dbReference>
<dbReference type="Gene3D" id="3.40.50.300">
    <property type="entry name" value="P-loop containing nucleotide triphosphate hydrolases"/>
    <property type="match status" value="1"/>
</dbReference>
<dbReference type="AlphaFoldDB" id="A0ABD3WKK7"/>
<dbReference type="SMART" id="SM00175">
    <property type="entry name" value="RAB"/>
    <property type="match status" value="1"/>
</dbReference>
<accession>A0ABD3WKK7</accession>
<evidence type="ECO:0000313" key="4">
    <source>
        <dbReference type="Proteomes" id="UP001634394"/>
    </source>
</evidence>
<comment type="caution">
    <text evidence="3">The sequence shown here is derived from an EMBL/GenBank/DDBJ whole genome shotgun (WGS) entry which is preliminary data.</text>
</comment>
<dbReference type="PRINTS" id="PR00449">
    <property type="entry name" value="RASTRNSFRMNG"/>
</dbReference>
<evidence type="ECO:0000313" key="3">
    <source>
        <dbReference type="EMBL" id="KAL3873238.1"/>
    </source>
</evidence>
<keyword evidence="2" id="KW-0342">GTP-binding</keyword>
<dbReference type="EMBL" id="JBJQND010000006">
    <property type="protein sequence ID" value="KAL3873238.1"/>
    <property type="molecule type" value="Genomic_DNA"/>
</dbReference>
<dbReference type="InterPro" id="IPR001806">
    <property type="entry name" value="Small_GTPase"/>
</dbReference>
<dbReference type="SMART" id="SM00173">
    <property type="entry name" value="RAS"/>
    <property type="match status" value="1"/>
</dbReference>
<dbReference type="InterPro" id="IPR027417">
    <property type="entry name" value="P-loop_NTPase"/>
</dbReference>
<dbReference type="PROSITE" id="PS51420">
    <property type="entry name" value="RHO"/>
    <property type="match status" value="1"/>
</dbReference>
<reference evidence="3 4" key="1">
    <citation type="submission" date="2024-11" db="EMBL/GenBank/DDBJ databases">
        <title>Chromosome-level genome assembly of the freshwater bivalve Anodonta woodiana.</title>
        <authorList>
            <person name="Chen X."/>
        </authorList>
    </citation>
    <scope>NUCLEOTIDE SEQUENCE [LARGE SCALE GENOMIC DNA]</scope>
    <source>
        <strain evidence="3">MN2024</strain>
        <tissue evidence="3">Gills</tissue>
    </source>
</reference>
<organism evidence="3 4">
    <name type="scientific">Sinanodonta woodiana</name>
    <name type="common">Chinese pond mussel</name>
    <name type="synonym">Anodonta woodiana</name>
    <dbReference type="NCBI Taxonomy" id="1069815"/>
    <lineage>
        <taxon>Eukaryota</taxon>
        <taxon>Metazoa</taxon>
        <taxon>Spiralia</taxon>
        <taxon>Lophotrochozoa</taxon>
        <taxon>Mollusca</taxon>
        <taxon>Bivalvia</taxon>
        <taxon>Autobranchia</taxon>
        <taxon>Heteroconchia</taxon>
        <taxon>Palaeoheterodonta</taxon>
        <taxon>Unionida</taxon>
        <taxon>Unionoidea</taxon>
        <taxon>Unionidae</taxon>
        <taxon>Unioninae</taxon>
        <taxon>Sinanodonta</taxon>
    </lineage>
</organism>
<proteinExistence type="predicted"/>
<keyword evidence="4" id="KW-1185">Reference proteome</keyword>
<dbReference type="InterPro" id="IPR005225">
    <property type="entry name" value="Small_GTP-bd"/>
</dbReference>
<protein>
    <submittedName>
        <fullName evidence="3">Uncharacterized protein</fullName>
    </submittedName>
</protein>
<dbReference type="SUPFAM" id="SSF52540">
    <property type="entry name" value="P-loop containing nucleoside triphosphate hydrolases"/>
    <property type="match status" value="1"/>
</dbReference>
<gene>
    <name evidence="3" type="ORF">ACJMK2_036378</name>
</gene>
<dbReference type="PANTHER" id="PTHR24072">
    <property type="entry name" value="RHO FAMILY GTPASE"/>
    <property type="match status" value="1"/>
</dbReference>
<evidence type="ECO:0000256" key="2">
    <source>
        <dbReference type="ARBA" id="ARBA00023134"/>
    </source>
</evidence>
<keyword evidence="1" id="KW-0547">Nucleotide-binding</keyword>
<dbReference type="PROSITE" id="PS51419">
    <property type="entry name" value="RAB"/>
    <property type="match status" value="1"/>
</dbReference>
<dbReference type="PROSITE" id="PS51421">
    <property type="entry name" value="RAS"/>
    <property type="match status" value="1"/>
</dbReference>
<dbReference type="InterPro" id="IPR003578">
    <property type="entry name" value="Small_GTPase_Rho"/>
</dbReference>
<dbReference type="SMART" id="SM00174">
    <property type="entry name" value="RHO"/>
    <property type="match status" value="1"/>
</dbReference>
<sequence length="189" mass="21662">MAKNVVKCCLVGDAMVGKTAVVKAFLDKELQPYTPTVFDNYAGQISYEGAEWTISIFDLPGNHDHRDLRRFAYAESQCFIVFYSSVHRKSFQNVTKFWLPELKKYVRRKPLLVLVDTHCELRNTVTSETDTPVSIEEGFSMTQEIEAVSFIECGTLSKETSRKIFTDAVINTVMKRKKKTSKLLNLFKK</sequence>
<evidence type="ECO:0000256" key="1">
    <source>
        <dbReference type="ARBA" id="ARBA00022741"/>
    </source>
</evidence>
<dbReference type="NCBIfam" id="TIGR00231">
    <property type="entry name" value="small_GTP"/>
    <property type="match status" value="1"/>
</dbReference>
<name>A0ABD3WKK7_SINWO</name>